<dbReference type="GO" id="GO:0016757">
    <property type="term" value="F:glycosyltransferase activity"/>
    <property type="evidence" value="ECO:0007669"/>
    <property type="project" value="InterPro"/>
</dbReference>
<dbReference type="Pfam" id="PF04577">
    <property type="entry name" value="Glyco_transf_61"/>
    <property type="match status" value="1"/>
</dbReference>
<feature type="domain" description="Glycosyltransferase 61 catalytic" evidence="2">
    <location>
        <begin position="337"/>
        <end position="514"/>
    </location>
</feature>
<reference evidence="3 4" key="1">
    <citation type="submission" date="2017-11" db="EMBL/GenBank/DDBJ databases">
        <title>Genomic Encyclopedia of Archaeal and Bacterial Type Strains, Phase II (KMG-II): From Individual Species to Whole Genera.</title>
        <authorList>
            <person name="Goeker M."/>
        </authorList>
    </citation>
    <scope>NUCLEOTIDE SEQUENCE [LARGE SCALE GENOMIC DNA]</scope>
    <source>
        <strain evidence="3 4">DSM 27763</strain>
    </source>
</reference>
<comment type="caution">
    <text evidence="3">The sequence shown here is derived from an EMBL/GenBank/DDBJ whole genome shotgun (WGS) entry which is preliminary data.</text>
</comment>
<evidence type="ECO:0000313" key="4">
    <source>
        <dbReference type="Proteomes" id="UP000230842"/>
    </source>
</evidence>
<proteinExistence type="predicted"/>
<protein>
    <submittedName>
        <fullName evidence="3">Capsular polysaccharide biosynthesis protein</fullName>
    </submittedName>
</protein>
<dbReference type="AlphaFoldDB" id="A0A2M9BJL1"/>
<evidence type="ECO:0000313" key="3">
    <source>
        <dbReference type="EMBL" id="PJJ58137.1"/>
    </source>
</evidence>
<dbReference type="InterPro" id="IPR049625">
    <property type="entry name" value="Glyco_transf_61_cat"/>
</dbReference>
<dbReference type="EMBL" id="PGEZ01000001">
    <property type="protein sequence ID" value="PJJ58137.1"/>
    <property type="molecule type" value="Genomic_DNA"/>
</dbReference>
<sequence length="586" mass="64798">MGVAGRARRRLERGRQRPVVSGAPDGPAVALTRARRAVVLADRVRGPELAMWLDRVADADVIVLAAHERPDWDLGRRGARYQKASRPDRIHEVLSVLGPVDAVVNLRREGGQTHRRLFEAAFFHLRHGGLYVVPRAAIDDRVDSGGQAGGFLKRVAHLSRRVGLDFSELSDLPREERELSLAVKATTISTDEVTIQKNGNHLLKVRHANATAVLRRRSESLGVDELAVLDGGAVRTGTRVVTHGPPETQGRFSVPLTYPTLHLRRYDGAIGLAPEGLVVSGDSVLPDSFRWHLSPQANNAGLYFASEHFARLRSEAAPVRHLDGAFYHLDYANPGHFGHLTTEALAKLWGWEQAKDRIPDLKLIHSRGEHHHRVPSLEQRFLDAFGVDEADVVVFDEPVTVDTLVCATPMWHNADPFYAHPGILDTWERIAAGLPASSVEAGPRIFVSRPPAAKNRACRDTQAVEDYFRDAGFSIVRPERHPLAEQASIFAGARVVAGFGGSAMFNLMYARNLERVVVLSSASYDSQNEYFYAAVRGADIHYFYGDTDVAQPDDGWSYAAYQSSWSFDLDRFRDDLDRTVAVGVSS</sequence>
<organism evidence="3 4">
    <name type="scientific">Mumia flava</name>
    <dbReference type="NCBI Taxonomy" id="1348852"/>
    <lineage>
        <taxon>Bacteria</taxon>
        <taxon>Bacillati</taxon>
        <taxon>Actinomycetota</taxon>
        <taxon>Actinomycetes</taxon>
        <taxon>Propionibacteriales</taxon>
        <taxon>Nocardioidaceae</taxon>
        <taxon>Mumia</taxon>
    </lineage>
</organism>
<evidence type="ECO:0000256" key="1">
    <source>
        <dbReference type="SAM" id="MobiDB-lite"/>
    </source>
</evidence>
<keyword evidence="4" id="KW-1185">Reference proteome</keyword>
<name>A0A2M9BJL1_9ACTN</name>
<gene>
    <name evidence="3" type="ORF">CLV56_2382</name>
</gene>
<dbReference type="Proteomes" id="UP000230842">
    <property type="component" value="Unassembled WGS sequence"/>
</dbReference>
<feature type="region of interest" description="Disordered" evidence="1">
    <location>
        <begin position="1"/>
        <end position="26"/>
    </location>
</feature>
<feature type="compositionally biased region" description="Basic residues" evidence="1">
    <location>
        <begin position="1"/>
        <end position="12"/>
    </location>
</feature>
<accession>A0A2M9BJL1</accession>
<evidence type="ECO:0000259" key="2">
    <source>
        <dbReference type="Pfam" id="PF04577"/>
    </source>
</evidence>